<evidence type="ECO:0000256" key="4">
    <source>
        <dbReference type="ARBA" id="ARBA00022825"/>
    </source>
</evidence>
<feature type="chain" id="PRO_5040896646" evidence="6">
    <location>
        <begin position="21"/>
        <end position="356"/>
    </location>
</feature>
<name>A0A9X6RKR3_HYPEX</name>
<keyword evidence="4" id="KW-0720">Serine protease</keyword>
<dbReference type="PANTHER" id="PTHR24276">
    <property type="entry name" value="POLYSERASE-RELATED"/>
    <property type="match status" value="1"/>
</dbReference>
<dbReference type="AlphaFoldDB" id="A0A9X6RKR3"/>
<dbReference type="FunFam" id="2.40.10.10:FF:000068">
    <property type="entry name" value="transmembrane protease serine 2"/>
    <property type="match status" value="1"/>
</dbReference>
<keyword evidence="5" id="KW-1015">Disulfide bond</keyword>
<accession>A0A9X6RKR3</accession>
<evidence type="ECO:0000256" key="1">
    <source>
        <dbReference type="ARBA" id="ARBA00007664"/>
    </source>
</evidence>
<dbReference type="Pfam" id="PF00089">
    <property type="entry name" value="Trypsin"/>
    <property type="match status" value="1"/>
</dbReference>
<reference evidence="9" key="1">
    <citation type="submission" date="2017-01" db="EMBL/GenBank/DDBJ databases">
        <title>Comparative genomics of anhydrobiosis in the tardigrade Hypsibius dujardini.</title>
        <authorList>
            <person name="Yoshida Y."/>
            <person name="Koutsovoulos G."/>
            <person name="Laetsch D."/>
            <person name="Stevens L."/>
            <person name="Kumar S."/>
            <person name="Horikawa D."/>
            <person name="Ishino K."/>
            <person name="Komine S."/>
            <person name="Tomita M."/>
            <person name="Blaxter M."/>
            <person name="Arakawa K."/>
        </authorList>
    </citation>
    <scope>NUCLEOTIDE SEQUENCE [LARGE SCALE GENOMIC DNA]</scope>
    <source>
        <strain evidence="9">Z151</strain>
    </source>
</reference>
<evidence type="ECO:0000313" key="9">
    <source>
        <dbReference type="Proteomes" id="UP000192578"/>
    </source>
</evidence>
<keyword evidence="9" id="KW-1185">Reference proteome</keyword>
<evidence type="ECO:0000256" key="6">
    <source>
        <dbReference type="SAM" id="SignalP"/>
    </source>
</evidence>
<feature type="domain" description="Peptidase S1" evidence="7">
    <location>
        <begin position="53"/>
        <end position="294"/>
    </location>
</feature>
<dbReference type="InterPro" id="IPR001254">
    <property type="entry name" value="Trypsin_dom"/>
</dbReference>
<feature type="signal peptide" evidence="6">
    <location>
        <begin position="1"/>
        <end position="20"/>
    </location>
</feature>
<organism evidence="8 9">
    <name type="scientific">Hypsibius exemplaris</name>
    <name type="common">Freshwater tardigrade</name>
    <dbReference type="NCBI Taxonomy" id="2072580"/>
    <lineage>
        <taxon>Eukaryota</taxon>
        <taxon>Metazoa</taxon>
        <taxon>Ecdysozoa</taxon>
        <taxon>Tardigrada</taxon>
        <taxon>Eutardigrada</taxon>
        <taxon>Parachela</taxon>
        <taxon>Hypsibioidea</taxon>
        <taxon>Hypsibiidae</taxon>
        <taxon>Hypsibius</taxon>
    </lineage>
</organism>
<keyword evidence="2" id="KW-0645">Protease</keyword>
<dbReference type="InterPro" id="IPR033116">
    <property type="entry name" value="TRYPSIN_SER"/>
</dbReference>
<dbReference type="InterPro" id="IPR050430">
    <property type="entry name" value="Peptidase_S1"/>
</dbReference>
<dbReference type="SUPFAM" id="SSF50494">
    <property type="entry name" value="Trypsin-like serine proteases"/>
    <property type="match status" value="1"/>
</dbReference>
<dbReference type="OrthoDB" id="8189841at2759"/>
<evidence type="ECO:0000256" key="5">
    <source>
        <dbReference type="ARBA" id="ARBA00023157"/>
    </source>
</evidence>
<dbReference type="SMART" id="SM00020">
    <property type="entry name" value="Tryp_SPc"/>
    <property type="match status" value="1"/>
</dbReference>
<evidence type="ECO:0000313" key="8">
    <source>
        <dbReference type="EMBL" id="OWA50961.1"/>
    </source>
</evidence>
<dbReference type="EMBL" id="MTYJ01000209">
    <property type="protein sequence ID" value="OWA50961.1"/>
    <property type="molecule type" value="Genomic_DNA"/>
</dbReference>
<protein>
    <submittedName>
        <fullName evidence="8">Chymotrypsin-like elastase family member 2A</fullName>
    </submittedName>
</protein>
<dbReference type="PROSITE" id="PS00135">
    <property type="entry name" value="TRYPSIN_SER"/>
    <property type="match status" value="1"/>
</dbReference>
<keyword evidence="6" id="KW-0732">Signal</keyword>
<dbReference type="InterPro" id="IPR009003">
    <property type="entry name" value="Peptidase_S1_PA"/>
</dbReference>
<proteinExistence type="inferred from homology"/>
<dbReference type="PROSITE" id="PS50240">
    <property type="entry name" value="TRYPSIN_DOM"/>
    <property type="match status" value="1"/>
</dbReference>
<dbReference type="PRINTS" id="PR00722">
    <property type="entry name" value="CHYMOTRYPSIN"/>
</dbReference>
<dbReference type="GO" id="GO:0004252">
    <property type="term" value="F:serine-type endopeptidase activity"/>
    <property type="evidence" value="ECO:0007669"/>
    <property type="project" value="InterPro"/>
</dbReference>
<dbReference type="InterPro" id="IPR043504">
    <property type="entry name" value="Peptidase_S1_PA_chymotrypsin"/>
</dbReference>
<gene>
    <name evidence="8" type="ORF">BV898_15462</name>
</gene>
<dbReference type="PANTHER" id="PTHR24276:SF98">
    <property type="entry name" value="FI18310P1-RELATED"/>
    <property type="match status" value="1"/>
</dbReference>
<sequence length="356" mass="38883">MLRVPALIFLCLAAMNRISCEELDMDDGDFGEALVATSPINPMEEVNGPTDAVIGGSPVSPHKYQFIVSLQQKNRQGEAHFCSGVLISAIHVLTTAVCMDGLNTHDVMVGIGLHNRKTNDSEHFFEVKFNHMHKDFDRTKVVNDIALLTLATAFTNRTALKAAIIKLPPNVQEVYNVSAPYRMAGWGRTSNDVREALPLFLQGASAQLMPAATCTARLPDDEPLKASQICIDPGRTSMCQGDSGSPLFRQRSSGAYELVGLASYQVGRNCQKKNGVNVLTKAAYYLPWVKKALAASRLALHEKPMQLTSSISVSTCENAVTNGIFCRSCTDGVRWSKKCRPNDDPSAELTKTYGWV</sequence>
<comment type="caution">
    <text evidence="8">The sequence shown here is derived from an EMBL/GenBank/DDBJ whole genome shotgun (WGS) entry which is preliminary data.</text>
</comment>
<dbReference type="InterPro" id="IPR001314">
    <property type="entry name" value="Peptidase_S1A"/>
</dbReference>
<dbReference type="Gene3D" id="2.40.10.10">
    <property type="entry name" value="Trypsin-like serine proteases"/>
    <property type="match status" value="1"/>
</dbReference>
<keyword evidence="3" id="KW-0378">Hydrolase</keyword>
<dbReference type="CDD" id="cd00190">
    <property type="entry name" value="Tryp_SPc"/>
    <property type="match status" value="1"/>
</dbReference>
<evidence type="ECO:0000259" key="7">
    <source>
        <dbReference type="PROSITE" id="PS50240"/>
    </source>
</evidence>
<evidence type="ECO:0000256" key="2">
    <source>
        <dbReference type="ARBA" id="ARBA00022670"/>
    </source>
</evidence>
<evidence type="ECO:0000256" key="3">
    <source>
        <dbReference type="ARBA" id="ARBA00022801"/>
    </source>
</evidence>
<dbReference type="Proteomes" id="UP000192578">
    <property type="component" value="Unassembled WGS sequence"/>
</dbReference>
<dbReference type="GO" id="GO:0006508">
    <property type="term" value="P:proteolysis"/>
    <property type="evidence" value="ECO:0007669"/>
    <property type="project" value="UniProtKB-KW"/>
</dbReference>
<comment type="similarity">
    <text evidence="1">Belongs to the peptidase S1 family.</text>
</comment>